<gene>
    <name evidence="2" type="ORF">F2Q70_00000108</name>
</gene>
<sequence>MLSCRCCCYCFSLSAAYWFLIASSDFDTTEVGVRAAAPPAMKSYFHFFGHDRVLFQLFDLQWRLSRESSCTQSKLLSQSYAFEICGEIQQENYKICLIPLGMQHRGVLIMVETGSELTRELAQQIGEVTIKFTYYLGIRVTSIVCERLAWKYLKNPIVVITDTAGKATDLIPQHVIMMKESEKFFRLQKLLDELGVKTTCVC</sequence>
<proteinExistence type="predicted"/>
<feature type="signal peptide" evidence="1">
    <location>
        <begin position="1"/>
        <end position="22"/>
    </location>
</feature>
<feature type="chain" id="PRO_5035802451" evidence="1">
    <location>
        <begin position="23"/>
        <end position="202"/>
    </location>
</feature>
<dbReference type="AlphaFoldDB" id="A0A8S9IUL8"/>
<evidence type="ECO:0000256" key="1">
    <source>
        <dbReference type="SAM" id="SignalP"/>
    </source>
</evidence>
<name>A0A8S9IUL8_BRACR</name>
<dbReference type="EMBL" id="QGKY02001015">
    <property type="protein sequence ID" value="KAF2573468.1"/>
    <property type="molecule type" value="Genomic_DNA"/>
</dbReference>
<accession>A0A8S9IUL8</accession>
<organism evidence="2">
    <name type="scientific">Brassica cretica</name>
    <name type="common">Mustard</name>
    <dbReference type="NCBI Taxonomy" id="69181"/>
    <lineage>
        <taxon>Eukaryota</taxon>
        <taxon>Viridiplantae</taxon>
        <taxon>Streptophyta</taxon>
        <taxon>Embryophyta</taxon>
        <taxon>Tracheophyta</taxon>
        <taxon>Spermatophyta</taxon>
        <taxon>Magnoliopsida</taxon>
        <taxon>eudicotyledons</taxon>
        <taxon>Gunneridae</taxon>
        <taxon>Pentapetalae</taxon>
        <taxon>rosids</taxon>
        <taxon>malvids</taxon>
        <taxon>Brassicales</taxon>
        <taxon>Brassicaceae</taxon>
        <taxon>Brassiceae</taxon>
        <taxon>Brassica</taxon>
    </lineage>
</organism>
<comment type="caution">
    <text evidence="2">The sequence shown here is derived from an EMBL/GenBank/DDBJ whole genome shotgun (WGS) entry which is preliminary data.</text>
</comment>
<evidence type="ECO:0000313" key="2">
    <source>
        <dbReference type="EMBL" id="KAF2573468.1"/>
    </source>
</evidence>
<reference evidence="2" key="1">
    <citation type="submission" date="2019-12" db="EMBL/GenBank/DDBJ databases">
        <title>Genome sequencing and annotation of Brassica cretica.</title>
        <authorList>
            <person name="Studholme D.J."/>
            <person name="Sarris P.F."/>
        </authorList>
    </citation>
    <scope>NUCLEOTIDE SEQUENCE</scope>
    <source>
        <strain evidence="2">PFS-102/07</strain>
        <tissue evidence="2">Leaf</tissue>
    </source>
</reference>
<keyword evidence="1" id="KW-0732">Signal</keyword>
<protein>
    <submittedName>
        <fullName evidence="2">Uncharacterized protein</fullName>
    </submittedName>
</protein>